<keyword evidence="1 3" id="KW-0732">Signal</keyword>
<proteinExistence type="inferred from homology"/>
<feature type="signal peptide" evidence="3">
    <location>
        <begin position="1"/>
        <end position="30"/>
    </location>
</feature>
<accession>A0A0F4EQN1</accession>
<name>A0A0F4EQN1_9MYCO</name>
<dbReference type="OrthoDB" id="4752301at2"/>
<sequence length="196" mass="20529">MLRWTRRTFFIALSAIATVAVLGCSGCAHSKSSTSLSAIPSACPSISSSIVAPPATALPAPEVLTDVLSRLADPNIPGIDKVPLIESATPDSAVTLDKFSNALRDNGYLPMTFAANNIAWSNKNPSDVLATISINIAQTNNSVFSFPMEFTPFSPPQQSWQLSKRTADMLLAFGNASGVTSPAPIQAPTPAPPPPH</sequence>
<dbReference type="RefSeq" id="WP_045843057.1">
    <property type="nucleotide sequence ID" value="NZ_CP083405.1"/>
</dbReference>
<dbReference type="AlphaFoldDB" id="A0A0F4EQN1"/>
<evidence type="ECO:0000313" key="5">
    <source>
        <dbReference type="EMBL" id="KJX75208.1"/>
    </source>
</evidence>
<dbReference type="InterPro" id="IPR058644">
    <property type="entry name" value="Mtb12-like_C"/>
</dbReference>
<comment type="similarity">
    <text evidence="2">Belongs to the MTB12 family.</text>
</comment>
<keyword evidence="5" id="KW-0449">Lipoprotein</keyword>
<dbReference type="Proteomes" id="UP000053699">
    <property type="component" value="Unassembled WGS sequence"/>
</dbReference>
<organism evidence="5 6">
    <name type="scientific">Mycobacterium lepromatosis</name>
    <dbReference type="NCBI Taxonomy" id="480418"/>
    <lineage>
        <taxon>Bacteria</taxon>
        <taxon>Bacillati</taxon>
        <taxon>Actinomycetota</taxon>
        <taxon>Actinomycetes</taxon>
        <taxon>Mycobacteriales</taxon>
        <taxon>Mycobacteriaceae</taxon>
        <taxon>Mycobacterium</taxon>
    </lineage>
</organism>
<dbReference type="PROSITE" id="PS51257">
    <property type="entry name" value="PROKAR_LIPOPROTEIN"/>
    <property type="match status" value="1"/>
</dbReference>
<feature type="chain" id="PRO_5002468154" evidence="3">
    <location>
        <begin position="31"/>
        <end position="196"/>
    </location>
</feature>
<evidence type="ECO:0000256" key="2">
    <source>
        <dbReference type="ARBA" id="ARBA00093774"/>
    </source>
</evidence>
<dbReference type="STRING" id="480418.GCA_000975265_01422"/>
<evidence type="ECO:0000313" key="6">
    <source>
        <dbReference type="Proteomes" id="UP000053699"/>
    </source>
</evidence>
<evidence type="ECO:0000256" key="3">
    <source>
        <dbReference type="SAM" id="SignalP"/>
    </source>
</evidence>
<dbReference type="EMBL" id="JRPY01000053">
    <property type="protein sequence ID" value="KJX75208.1"/>
    <property type="molecule type" value="Genomic_DNA"/>
</dbReference>
<reference evidence="5 6" key="1">
    <citation type="journal article" date="2015" name="Proc. Natl. Acad. Sci. U.S.A.">
        <title>Insight into the evolution and origin of leprosy bacilli from the genome sequence of Mycobacterium lepromatosis.</title>
        <authorList>
            <person name="Singh P."/>
            <person name="Benjak A."/>
            <person name="Schuenemann V.J."/>
            <person name="Herbig A."/>
            <person name="Avanzi C."/>
            <person name="Busso P."/>
            <person name="Nieselt K."/>
            <person name="Krause J."/>
            <person name="Vera-Cabrera L."/>
            <person name="Cole S.T."/>
        </authorList>
    </citation>
    <scope>NUCLEOTIDE SEQUENCE [LARGE SCALE GENOMIC DNA]</scope>
    <source>
        <strain evidence="5 6">Mx1-22A</strain>
    </source>
</reference>
<dbReference type="Pfam" id="PF26580">
    <property type="entry name" value="Mtb12_C"/>
    <property type="match status" value="1"/>
</dbReference>
<feature type="domain" description="Low molecular weight antigen MTB12-like C-terminal" evidence="4">
    <location>
        <begin position="58"/>
        <end position="176"/>
    </location>
</feature>
<evidence type="ECO:0000256" key="1">
    <source>
        <dbReference type="ARBA" id="ARBA00022729"/>
    </source>
</evidence>
<comment type="caution">
    <text evidence="5">The sequence shown here is derived from an EMBL/GenBank/DDBJ whole genome shotgun (WGS) entry which is preliminary data.</text>
</comment>
<gene>
    <name evidence="5" type="primary">lppK</name>
    <name evidence="5" type="ORF">MLPM_1315</name>
</gene>
<evidence type="ECO:0000259" key="4">
    <source>
        <dbReference type="Pfam" id="PF26580"/>
    </source>
</evidence>
<protein>
    <submittedName>
        <fullName evidence="5">Lipoprotein</fullName>
    </submittedName>
</protein>
<dbReference type="PATRIC" id="fig|480418.6.peg.5815"/>
<keyword evidence="6" id="KW-1185">Reference proteome</keyword>